<evidence type="ECO:0000313" key="2">
    <source>
        <dbReference type="EMBL" id="KAH7422069.1"/>
    </source>
</evidence>
<evidence type="ECO:0000313" key="3">
    <source>
        <dbReference type="Proteomes" id="UP000825935"/>
    </source>
</evidence>
<keyword evidence="3" id="KW-1185">Reference proteome</keyword>
<proteinExistence type="inferred from homology"/>
<evidence type="ECO:0000256" key="1">
    <source>
        <dbReference type="ARBA" id="ARBA00008013"/>
    </source>
</evidence>
<dbReference type="Proteomes" id="UP000825935">
    <property type="component" value="Chromosome 13"/>
</dbReference>
<protein>
    <submittedName>
        <fullName evidence="2">Uncharacterized protein</fullName>
    </submittedName>
</protein>
<reference evidence="2" key="1">
    <citation type="submission" date="2021-08" db="EMBL/GenBank/DDBJ databases">
        <title>WGS assembly of Ceratopteris richardii.</title>
        <authorList>
            <person name="Marchant D.B."/>
            <person name="Chen G."/>
            <person name="Jenkins J."/>
            <person name="Shu S."/>
            <person name="Leebens-Mack J."/>
            <person name="Grimwood J."/>
            <person name="Schmutz J."/>
            <person name="Soltis P."/>
            <person name="Soltis D."/>
            <person name="Chen Z.-H."/>
        </authorList>
    </citation>
    <scope>NUCLEOTIDE SEQUENCE</scope>
    <source>
        <strain evidence="2">Whitten #5841</strain>
        <tissue evidence="2">Leaf</tissue>
    </source>
</reference>
<comment type="similarity">
    <text evidence="1">Belongs to the FPF1 family.</text>
</comment>
<comment type="caution">
    <text evidence="2">The sequence shown here is derived from an EMBL/GenBank/DDBJ whole genome shotgun (WGS) entry which is preliminary data.</text>
</comment>
<dbReference type="AlphaFoldDB" id="A0A8T2TNA7"/>
<dbReference type="InterPro" id="IPR039274">
    <property type="entry name" value="FPF1"/>
</dbReference>
<dbReference type="PANTHER" id="PTHR33433">
    <property type="entry name" value="FLOWERING-PROMOTING FACTOR 1-LIKE PROTEIN 1"/>
    <property type="match status" value="1"/>
</dbReference>
<dbReference type="EMBL" id="CM035418">
    <property type="protein sequence ID" value="KAH7422069.1"/>
    <property type="molecule type" value="Genomic_DNA"/>
</dbReference>
<sequence length="125" mass="14021">MLLFVMISDGVARLVRDDDDNDGYSGFCYTQCTQKVIPCRSKVLIFRPTGETVRSCAELLQRLEALGWRRLAPSGAQPSTLLLEKATSSSASLLMLPSDIRYLTLPQMLDIVIKNQQFFFVRDAS</sequence>
<organism evidence="2 3">
    <name type="scientific">Ceratopteris richardii</name>
    <name type="common">Triangle waterfern</name>
    <dbReference type="NCBI Taxonomy" id="49495"/>
    <lineage>
        <taxon>Eukaryota</taxon>
        <taxon>Viridiplantae</taxon>
        <taxon>Streptophyta</taxon>
        <taxon>Embryophyta</taxon>
        <taxon>Tracheophyta</taxon>
        <taxon>Polypodiopsida</taxon>
        <taxon>Polypodiidae</taxon>
        <taxon>Polypodiales</taxon>
        <taxon>Pteridineae</taxon>
        <taxon>Pteridaceae</taxon>
        <taxon>Parkerioideae</taxon>
        <taxon>Ceratopteris</taxon>
    </lineage>
</organism>
<accession>A0A8T2TNA7</accession>
<gene>
    <name evidence="2" type="ORF">KP509_13G089100</name>
</gene>
<name>A0A8T2TNA7_CERRI</name>